<dbReference type="GO" id="GO:0061630">
    <property type="term" value="F:ubiquitin protein ligase activity"/>
    <property type="evidence" value="ECO:0007669"/>
    <property type="project" value="InterPro"/>
</dbReference>
<organism evidence="8 9">
    <name type="scientific">Panagrolaimus superbus</name>
    <dbReference type="NCBI Taxonomy" id="310955"/>
    <lineage>
        <taxon>Eukaryota</taxon>
        <taxon>Metazoa</taxon>
        <taxon>Ecdysozoa</taxon>
        <taxon>Nematoda</taxon>
        <taxon>Chromadorea</taxon>
        <taxon>Rhabditida</taxon>
        <taxon>Tylenchina</taxon>
        <taxon>Panagrolaimomorpha</taxon>
        <taxon>Panagrolaimoidea</taxon>
        <taxon>Panagrolaimidae</taxon>
        <taxon>Panagrolaimus</taxon>
    </lineage>
</organism>
<evidence type="ECO:0000256" key="3">
    <source>
        <dbReference type="ARBA" id="ARBA00022723"/>
    </source>
</evidence>
<evidence type="ECO:0000256" key="5">
    <source>
        <dbReference type="ARBA" id="ARBA00022833"/>
    </source>
</evidence>
<keyword evidence="3" id="KW-0479">Metal-binding</keyword>
<evidence type="ECO:0000313" key="9">
    <source>
        <dbReference type="WBParaSite" id="PSU_v2.g10665.t1"/>
    </source>
</evidence>
<reference evidence="9" key="1">
    <citation type="submission" date="2022-11" db="UniProtKB">
        <authorList>
            <consortium name="WormBaseParasite"/>
        </authorList>
    </citation>
    <scope>IDENTIFICATION</scope>
</reference>
<proteinExistence type="predicted"/>
<feature type="zinc finger region" description="RING-Gid-type" evidence="6">
    <location>
        <begin position="358"/>
        <end position="410"/>
    </location>
</feature>
<keyword evidence="4 6" id="KW-0863">Zinc-finger</keyword>
<dbReference type="InterPro" id="IPR024964">
    <property type="entry name" value="CTLH/CRA"/>
</dbReference>
<evidence type="ECO:0000256" key="2">
    <source>
        <dbReference type="ARBA" id="ARBA00022490"/>
    </source>
</evidence>
<protein>
    <submittedName>
        <fullName evidence="9">LisH domain-containing protein</fullName>
    </submittedName>
</protein>
<sequence>MAGILNEDANKVVEELEKLREKYESPLKKSVGMIQIYLKELIDEPLAEVKAAREVSGAAGAEHISEPTLSVSGQVMIEKEVQKTRDLVSDIVQEHRNLHKVVSRCGKDLDKHFEADLSGLLRNEKDAEGVVENRQTINKLMYEYFLDTGMSEVAEALKREAELPIDSKEEKASEDLKIVIELFRKREIVAVIEFLEASIYKKVPGYTNLLFDLHRQHVIFLLEENKDIKLKKDEALTYCRNFQTFAVEKCDEISHIMGAVFSYSDTWKSSTPDFKNPVWKLRYKNLFHPNNWLVVESNLAKLVSKINSPVEVLLTIGAKAMPSMLSIKNVLTRSPLISSEELPISVEIPNPIHSTFTCPILKVQATESNPPIRLGCGHVISKEAVNKLSANRNTRNTRHGNGFRWKCFYCPEDVNMQETKRLRFT</sequence>
<keyword evidence="8" id="KW-1185">Reference proteome</keyword>
<evidence type="ECO:0000259" key="7">
    <source>
        <dbReference type="PROSITE" id="PS51867"/>
    </source>
</evidence>
<dbReference type="AlphaFoldDB" id="A0A914XY80"/>
<evidence type="ECO:0000256" key="6">
    <source>
        <dbReference type="PROSITE-ProRule" id="PRU01215"/>
    </source>
</evidence>
<comment type="subcellular location">
    <subcellularLocation>
        <location evidence="1">Cytoplasm</location>
    </subcellularLocation>
</comment>
<accession>A0A914XY80</accession>
<dbReference type="GO" id="GO:0005737">
    <property type="term" value="C:cytoplasm"/>
    <property type="evidence" value="ECO:0007669"/>
    <property type="project" value="UniProtKB-SubCell"/>
</dbReference>
<dbReference type="GO" id="GO:0005634">
    <property type="term" value="C:nucleus"/>
    <property type="evidence" value="ECO:0007669"/>
    <property type="project" value="TreeGrafter"/>
</dbReference>
<dbReference type="PANTHER" id="PTHR12170:SF3">
    <property type="entry name" value="GH10162P"/>
    <property type="match status" value="1"/>
</dbReference>
<dbReference type="PROSITE" id="PS50896">
    <property type="entry name" value="LISH"/>
    <property type="match status" value="1"/>
</dbReference>
<dbReference type="SMART" id="SM00667">
    <property type="entry name" value="LisH"/>
    <property type="match status" value="1"/>
</dbReference>
<dbReference type="Proteomes" id="UP000887577">
    <property type="component" value="Unplaced"/>
</dbReference>
<dbReference type="GO" id="GO:0043161">
    <property type="term" value="P:proteasome-mediated ubiquitin-dependent protein catabolic process"/>
    <property type="evidence" value="ECO:0007669"/>
    <property type="project" value="InterPro"/>
</dbReference>
<keyword evidence="5" id="KW-0862">Zinc</keyword>
<dbReference type="InterPro" id="IPR044063">
    <property type="entry name" value="ZF_RING_GID"/>
</dbReference>
<dbReference type="InterPro" id="IPR006594">
    <property type="entry name" value="LisH"/>
</dbReference>
<evidence type="ECO:0000256" key="4">
    <source>
        <dbReference type="ARBA" id="ARBA00022771"/>
    </source>
</evidence>
<dbReference type="PROSITE" id="PS51867">
    <property type="entry name" value="ZF_RING_GID"/>
    <property type="match status" value="1"/>
</dbReference>
<dbReference type="GO" id="GO:0008270">
    <property type="term" value="F:zinc ion binding"/>
    <property type="evidence" value="ECO:0007669"/>
    <property type="project" value="UniProtKB-KW"/>
</dbReference>
<evidence type="ECO:0000313" key="8">
    <source>
        <dbReference type="Proteomes" id="UP000887577"/>
    </source>
</evidence>
<keyword evidence="2" id="KW-0963">Cytoplasm</keyword>
<feature type="domain" description="RING-Gid-type" evidence="7">
    <location>
        <begin position="358"/>
        <end position="410"/>
    </location>
</feature>
<evidence type="ECO:0000256" key="1">
    <source>
        <dbReference type="ARBA" id="ARBA00004496"/>
    </source>
</evidence>
<dbReference type="WBParaSite" id="PSU_v2.g10665.t1">
    <property type="protein sequence ID" value="PSU_v2.g10665.t1"/>
    <property type="gene ID" value="PSU_v2.g10665"/>
</dbReference>
<dbReference type="InterPro" id="IPR045098">
    <property type="entry name" value="Fyv10_fam"/>
</dbReference>
<dbReference type="GO" id="GO:0034657">
    <property type="term" value="C:GID complex"/>
    <property type="evidence" value="ECO:0007669"/>
    <property type="project" value="TreeGrafter"/>
</dbReference>
<dbReference type="Pfam" id="PF10607">
    <property type="entry name" value="CTLH"/>
    <property type="match status" value="1"/>
</dbReference>
<dbReference type="PANTHER" id="PTHR12170">
    <property type="entry name" value="MACROPHAGE ERYTHROBLAST ATTACHER-RELATED"/>
    <property type="match status" value="1"/>
</dbReference>
<name>A0A914XY80_9BILA</name>